<gene>
    <name evidence="1" type="ORF">QQF64_005491</name>
</gene>
<dbReference type="Proteomes" id="UP001558613">
    <property type="component" value="Unassembled WGS sequence"/>
</dbReference>
<comment type="caution">
    <text evidence="1">The sequence shown here is derived from an EMBL/GenBank/DDBJ whole genome shotgun (WGS) entry which is preliminary data.</text>
</comment>
<evidence type="ECO:0000313" key="2">
    <source>
        <dbReference type="Proteomes" id="UP001558613"/>
    </source>
</evidence>
<protein>
    <submittedName>
        <fullName evidence="1">Uncharacterized protein</fullName>
    </submittedName>
</protein>
<accession>A0ABR3MFQ5</accession>
<evidence type="ECO:0000313" key="1">
    <source>
        <dbReference type="EMBL" id="KAL1262752.1"/>
    </source>
</evidence>
<dbReference type="EMBL" id="JAYMGO010000013">
    <property type="protein sequence ID" value="KAL1262752.1"/>
    <property type="molecule type" value="Genomic_DNA"/>
</dbReference>
<organism evidence="1 2">
    <name type="scientific">Cirrhinus molitorella</name>
    <name type="common">mud carp</name>
    <dbReference type="NCBI Taxonomy" id="172907"/>
    <lineage>
        <taxon>Eukaryota</taxon>
        <taxon>Metazoa</taxon>
        <taxon>Chordata</taxon>
        <taxon>Craniata</taxon>
        <taxon>Vertebrata</taxon>
        <taxon>Euteleostomi</taxon>
        <taxon>Actinopterygii</taxon>
        <taxon>Neopterygii</taxon>
        <taxon>Teleostei</taxon>
        <taxon>Ostariophysi</taxon>
        <taxon>Cypriniformes</taxon>
        <taxon>Cyprinidae</taxon>
        <taxon>Labeoninae</taxon>
        <taxon>Labeonini</taxon>
        <taxon>Cirrhinus</taxon>
    </lineage>
</organism>
<reference evidence="1 2" key="1">
    <citation type="submission" date="2023-09" db="EMBL/GenBank/DDBJ databases">
        <authorList>
            <person name="Wang M."/>
        </authorList>
    </citation>
    <scope>NUCLEOTIDE SEQUENCE [LARGE SCALE GENOMIC DNA]</scope>
    <source>
        <strain evidence="1">GT-2023</strain>
        <tissue evidence="1">Liver</tissue>
    </source>
</reference>
<sequence>MSVLAHVGGKWSNTTQALIWKHFCTHFDMIEVITHKAQDMTEGVKKCRGVGSGNQPNYNWNFDPPHFNRGIRLSRDNEYRSVVCPFSHDPLFIHLCHGVREGPSPLPHLGSRPRLIGSLVRKRLPLVIHYPSHITLSLVRLLCYLMCAKSPRTPVFLHRSSRIDPYQPL</sequence>
<proteinExistence type="predicted"/>
<keyword evidence="2" id="KW-1185">Reference proteome</keyword>
<name>A0ABR3MFQ5_9TELE</name>